<dbReference type="AlphaFoldDB" id="A0A7N0VH40"/>
<feature type="region of interest" description="Disordered" evidence="9">
    <location>
        <begin position="260"/>
        <end position="361"/>
    </location>
</feature>
<evidence type="ECO:0000313" key="10">
    <source>
        <dbReference type="EnsemblPlants" id="Kaladp0809s0109.1.v1.1"/>
    </source>
</evidence>
<keyword evidence="6 8" id="KW-0472">Membrane</keyword>
<evidence type="ECO:0000256" key="2">
    <source>
        <dbReference type="ARBA" id="ARBA00009177"/>
    </source>
</evidence>
<feature type="transmembrane region" description="Helical" evidence="8">
    <location>
        <begin position="105"/>
        <end position="131"/>
    </location>
</feature>
<comment type="caution">
    <text evidence="8">Lacks conserved residue(s) required for the propagation of feature annotation.</text>
</comment>
<protein>
    <recommendedName>
        <fullName evidence="8">Auxin efflux carrier component</fullName>
    </recommendedName>
</protein>
<sequence length="554" mass="60732">MGKSGLSGAVVYNVLTAIVPLYAALFAAYGSVRWWKIFDPVQGSGISAYVSYWVVPFLMFKFIAESDPYTINFRFIAADTLQKVVVLVLIFVWQGLSRRPDARDWGITFFSLATLPNTLIVGIPLFTAFYGDEAAQLMVQIVFFQSLVWFNVSLIMFEYRAAVLLIAEQFPTTAGRIASVRVDPGIASLSEQEHLDAVSEVDGAGRVHVSFRRRSSSAFHDLPLFSATASKRSDLSGVEIYSTDSFRMGSRIGRVSSASPDNIHDNLHHTGGPTSTFISPDFDLGGGHGQTASLKKSSSGVHMFLWSSTSPHPDTDAQNHFKEHKSASGHHDKQSTPEVPPPSLDSSYKNGSWVEKEGSDVEEYRRVMSRGGAKKEDPPQSAKMPSRTVMMKLTMTMVWRNLSKNPTMYSCVIAFAWALIANSRLHIKLPALVVGCYQIIAGGGIGMAMFSLGIFMGLQPKLIACSKRMAAISTVIRFIISPALIAVTSLPFGLRGDIYRVAILQAALPQGILTFVFAKQYNVHPDILSTAVIFQMLASLPVSLVYFVILGLFK</sequence>
<feature type="transmembrane region" description="Helical" evidence="8">
    <location>
        <begin position="439"/>
        <end position="458"/>
    </location>
</feature>
<evidence type="ECO:0000256" key="5">
    <source>
        <dbReference type="ARBA" id="ARBA00022989"/>
    </source>
</evidence>
<dbReference type="EnsemblPlants" id="Kaladp0809s0109.1.v1.1">
    <property type="protein sequence ID" value="Kaladp0809s0109.1.v1.1"/>
    <property type="gene ID" value="Kaladp0809s0109.v1.1"/>
</dbReference>
<dbReference type="Pfam" id="PF03547">
    <property type="entry name" value="Mem_trans"/>
    <property type="match status" value="1"/>
</dbReference>
<feature type="transmembrane region" description="Helical" evidence="8">
    <location>
        <begin position="44"/>
        <end position="63"/>
    </location>
</feature>
<evidence type="ECO:0000313" key="11">
    <source>
        <dbReference type="Proteomes" id="UP000594263"/>
    </source>
</evidence>
<reference evidence="10" key="1">
    <citation type="submission" date="2021-01" db="UniProtKB">
        <authorList>
            <consortium name="EnsemblPlants"/>
        </authorList>
    </citation>
    <scope>IDENTIFICATION</scope>
</reference>
<name>A0A7N0VH40_KALFE</name>
<evidence type="ECO:0000256" key="6">
    <source>
        <dbReference type="ARBA" id="ARBA00023136"/>
    </source>
</evidence>
<accession>A0A7N0VH40</accession>
<evidence type="ECO:0000256" key="3">
    <source>
        <dbReference type="ARBA" id="ARBA00022448"/>
    </source>
</evidence>
<dbReference type="InterPro" id="IPR004776">
    <property type="entry name" value="Mem_transp_PIN-like"/>
</dbReference>
<evidence type="ECO:0000256" key="8">
    <source>
        <dbReference type="RuleBase" id="RU362108"/>
    </source>
</evidence>
<evidence type="ECO:0000256" key="9">
    <source>
        <dbReference type="SAM" id="MobiDB-lite"/>
    </source>
</evidence>
<comment type="subcellular location">
    <subcellularLocation>
        <location evidence="1 8">Membrane</location>
        <topology evidence="1 8">Multi-pass membrane protein</topology>
    </subcellularLocation>
</comment>
<keyword evidence="7 8" id="KW-0927">Auxin signaling pathway</keyword>
<dbReference type="PANTHER" id="PTHR31752">
    <property type="entry name" value="AUXIN EFFLUX CARRIER COMPONENT 1B-RELATED"/>
    <property type="match status" value="1"/>
</dbReference>
<keyword evidence="11" id="KW-1185">Reference proteome</keyword>
<dbReference type="GO" id="GO:0005886">
    <property type="term" value="C:plasma membrane"/>
    <property type="evidence" value="ECO:0007669"/>
    <property type="project" value="TreeGrafter"/>
</dbReference>
<dbReference type="NCBIfam" id="TIGR00946">
    <property type="entry name" value="2a69"/>
    <property type="match status" value="1"/>
</dbReference>
<keyword evidence="5 8" id="KW-1133">Transmembrane helix</keyword>
<evidence type="ECO:0000256" key="7">
    <source>
        <dbReference type="ARBA" id="ARBA00023294"/>
    </source>
</evidence>
<dbReference type="PANTHER" id="PTHR31752:SF4">
    <property type="entry name" value="AUXIN EFFLUX CARRIER COMPONENT 2"/>
    <property type="match status" value="1"/>
</dbReference>
<feature type="compositionally biased region" description="Polar residues" evidence="9">
    <location>
        <begin position="290"/>
        <end position="312"/>
    </location>
</feature>
<keyword evidence="4 8" id="KW-0812">Transmembrane</keyword>
<feature type="compositionally biased region" description="Basic and acidic residues" evidence="9">
    <location>
        <begin position="313"/>
        <end position="335"/>
    </location>
</feature>
<organism evidence="10 11">
    <name type="scientific">Kalanchoe fedtschenkoi</name>
    <name type="common">Lavender scallops</name>
    <name type="synonym">South American air plant</name>
    <dbReference type="NCBI Taxonomy" id="63787"/>
    <lineage>
        <taxon>Eukaryota</taxon>
        <taxon>Viridiplantae</taxon>
        <taxon>Streptophyta</taxon>
        <taxon>Embryophyta</taxon>
        <taxon>Tracheophyta</taxon>
        <taxon>Spermatophyta</taxon>
        <taxon>Magnoliopsida</taxon>
        <taxon>eudicotyledons</taxon>
        <taxon>Gunneridae</taxon>
        <taxon>Pentapetalae</taxon>
        <taxon>Saxifragales</taxon>
        <taxon>Crassulaceae</taxon>
        <taxon>Kalanchoe</taxon>
    </lineage>
</organism>
<dbReference type="GO" id="GO:0005783">
    <property type="term" value="C:endoplasmic reticulum"/>
    <property type="evidence" value="ECO:0007669"/>
    <property type="project" value="TreeGrafter"/>
</dbReference>
<feature type="transmembrane region" description="Helical" evidence="8">
    <location>
        <begin position="470"/>
        <end position="492"/>
    </location>
</feature>
<dbReference type="GO" id="GO:0009734">
    <property type="term" value="P:auxin-activated signaling pathway"/>
    <property type="evidence" value="ECO:0007669"/>
    <property type="project" value="UniProtKB-UniRule"/>
</dbReference>
<feature type="transmembrane region" description="Helical" evidence="8">
    <location>
        <begin position="75"/>
        <end position="93"/>
    </location>
</feature>
<evidence type="ECO:0000256" key="4">
    <source>
        <dbReference type="ARBA" id="ARBA00022692"/>
    </source>
</evidence>
<feature type="transmembrane region" description="Helical" evidence="8">
    <location>
        <begin position="407"/>
        <end position="427"/>
    </location>
</feature>
<feature type="transmembrane region" description="Helical" evidence="8">
    <location>
        <begin position="12"/>
        <end position="32"/>
    </location>
</feature>
<dbReference type="InterPro" id="IPR051107">
    <property type="entry name" value="Auxin_Efflux_Carrier"/>
</dbReference>
<dbReference type="Gramene" id="Kaladp0809s0109.1.v1.1">
    <property type="protein sequence ID" value="Kaladp0809s0109.1.v1.1"/>
    <property type="gene ID" value="Kaladp0809s0109.v1.1"/>
</dbReference>
<keyword evidence="3 8" id="KW-0813">Transport</keyword>
<proteinExistence type="inferred from homology"/>
<comment type="function">
    <text evidence="8">May act as a component of the auxin efflux carrier.</text>
</comment>
<dbReference type="Proteomes" id="UP000594263">
    <property type="component" value="Unplaced"/>
</dbReference>
<feature type="transmembrane region" description="Helical" evidence="8">
    <location>
        <begin position="137"/>
        <end position="157"/>
    </location>
</feature>
<feature type="transmembrane region" description="Helical" evidence="8">
    <location>
        <begin position="530"/>
        <end position="553"/>
    </location>
</feature>
<evidence type="ECO:0000256" key="1">
    <source>
        <dbReference type="ARBA" id="ARBA00004141"/>
    </source>
</evidence>
<dbReference type="GO" id="GO:0010329">
    <property type="term" value="F:auxin efflux transmembrane transporter activity"/>
    <property type="evidence" value="ECO:0007669"/>
    <property type="project" value="TreeGrafter"/>
</dbReference>
<comment type="similarity">
    <text evidence="2 8">Belongs to the auxin efflux carrier (TC 2.A.69.1) family.</text>
</comment>
<dbReference type="InterPro" id="IPR014024">
    <property type="entry name" value="Auxin_eff_plant"/>
</dbReference>
<dbReference type="GO" id="GO:0009926">
    <property type="term" value="P:auxin polar transport"/>
    <property type="evidence" value="ECO:0007669"/>
    <property type="project" value="TreeGrafter"/>
</dbReference>